<dbReference type="AlphaFoldDB" id="A0A6N7YZL5"/>
<evidence type="ECO:0000313" key="4">
    <source>
        <dbReference type="EMBL" id="MTD52534.1"/>
    </source>
</evidence>
<dbReference type="OrthoDB" id="3677205at2"/>
<dbReference type="PANTHER" id="PTHR30466">
    <property type="entry name" value="FLAVIN REDUCTASE"/>
    <property type="match status" value="1"/>
</dbReference>
<dbReference type="PANTHER" id="PTHR30466:SF11">
    <property type="entry name" value="FLAVIN-DEPENDENT MONOOXYGENASE, REDUCTASE SUBUNIT HSAB"/>
    <property type="match status" value="1"/>
</dbReference>
<organism evidence="4 5">
    <name type="scientific">Amycolatopsis pithecellobii</name>
    <dbReference type="NCBI Taxonomy" id="664692"/>
    <lineage>
        <taxon>Bacteria</taxon>
        <taxon>Bacillati</taxon>
        <taxon>Actinomycetota</taxon>
        <taxon>Actinomycetes</taxon>
        <taxon>Pseudonocardiales</taxon>
        <taxon>Pseudonocardiaceae</taxon>
        <taxon>Amycolatopsis</taxon>
    </lineage>
</organism>
<evidence type="ECO:0000259" key="3">
    <source>
        <dbReference type="SMART" id="SM00903"/>
    </source>
</evidence>
<evidence type="ECO:0000256" key="1">
    <source>
        <dbReference type="ARBA" id="ARBA00008898"/>
    </source>
</evidence>
<dbReference type="InterPro" id="IPR050268">
    <property type="entry name" value="NADH-dep_flavin_reductase"/>
</dbReference>
<dbReference type="Proteomes" id="UP000440096">
    <property type="component" value="Unassembled WGS sequence"/>
</dbReference>
<dbReference type="SUPFAM" id="SSF50475">
    <property type="entry name" value="FMN-binding split barrel"/>
    <property type="match status" value="1"/>
</dbReference>
<dbReference type="GO" id="GO:0010181">
    <property type="term" value="F:FMN binding"/>
    <property type="evidence" value="ECO:0007669"/>
    <property type="project" value="InterPro"/>
</dbReference>
<dbReference type="Gene3D" id="2.30.110.10">
    <property type="entry name" value="Electron Transport, Fmn-binding Protein, Chain A"/>
    <property type="match status" value="1"/>
</dbReference>
<evidence type="ECO:0000256" key="2">
    <source>
        <dbReference type="ARBA" id="ARBA00023002"/>
    </source>
</evidence>
<reference evidence="4 5" key="1">
    <citation type="submission" date="2019-11" db="EMBL/GenBank/DDBJ databases">
        <title>Draft genome of Amycolatopsis RM579.</title>
        <authorList>
            <person name="Duangmal K."/>
            <person name="Mingma R."/>
        </authorList>
    </citation>
    <scope>NUCLEOTIDE SEQUENCE [LARGE SCALE GENOMIC DNA]</scope>
    <source>
        <strain evidence="4 5">RM579</strain>
    </source>
</reference>
<dbReference type="GO" id="GO:0042602">
    <property type="term" value="F:riboflavin reductase (NADPH) activity"/>
    <property type="evidence" value="ECO:0007669"/>
    <property type="project" value="TreeGrafter"/>
</dbReference>
<proteinExistence type="inferred from homology"/>
<dbReference type="SMART" id="SM00903">
    <property type="entry name" value="Flavin_Reduct"/>
    <property type="match status" value="1"/>
</dbReference>
<dbReference type="Pfam" id="PF01613">
    <property type="entry name" value="Flavin_Reduct"/>
    <property type="match status" value="1"/>
</dbReference>
<protein>
    <submittedName>
        <fullName evidence="4">Flavin reductase</fullName>
    </submittedName>
</protein>
<dbReference type="RefSeq" id="WP_154754785.1">
    <property type="nucleotide sequence ID" value="NZ_WMBA01000001.1"/>
</dbReference>
<dbReference type="EMBL" id="WMBA01000001">
    <property type="protein sequence ID" value="MTD52534.1"/>
    <property type="molecule type" value="Genomic_DNA"/>
</dbReference>
<keyword evidence="5" id="KW-1185">Reference proteome</keyword>
<sequence>MTISRTEDLQSVFRNTMAGVCTPVSVVTTTWQNMPFGTTVSAFASLSMDPPMVLVSLDHRSELLTRIRESAVFGLNFLASHQSDVAANFAKKGGSGKFADVEWKLDGGVPRIPGAGGFVACEVAELIEAGDHVVVLGQVRRADTSGRPPLTYHDRVFGTHTRLSDKGA</sequence>
<comment type="similarity">
    <text evidence="1">Belongs to the non-flavoprotein flavin reductase family.</text>
</comment>
<accession>A0A6N7YZL5</accession>
<comment type="caution">
    <text evidence="4">The sequence shown here is derived from an EMBL/GenBank/DDBJ whole genome shotgun (WGS) entry which is preliminary data.</text>
</comment>
<dbReference type="InterPro" id="IPR012349">
    <property type="entry name" value="Split_barrel_FMN-bd"/>
</dbReference>
<evidence type="ECO:0000313" key="5">
    <source>
        <dbReference type="Proteomes" id="UP000440096"/>
    </source>
</evidence>
<feature type="domain" description="Flavin reductase like" evidence="3">
    <location>
        <begin position="17"/>
        <end position="159"/>
    </location>
</feature>
<dbReference type="InterPro" id="IPR002563">
    <property type="entry name" value="Flavin_Rdtase-like_dom"/>
</dbReference>
<gene>
    <name evidence="4" type="ORF">GKO32_00840</name>
</gene>
<name>A0A6N7YZL5_9PSEU</name>
<keyword evidence="2" id="KW-0560">Oxidoreductase</keyword>